<feature type="region of interest" description="Disordered" evidence="3">
    <location>
        <begin position="1"/>
        <end position="37"/>
    </location>
</feature>
<evidence type="ECO:0000313" key="6">
    <source>
        <dbReference type="Proteomes" id="UP001299970"/>
    </source>
</evidence>
<gene>
    <name evidence="5" type="ORF">MMF94_19020</name>
</gene>
<dbReference type="Proteomes" id="UP001299970">
    <property type="component" value="Unassembled WGS sequence"/>
</dbReference>
<dbReference type="SUPFAM" id="SSF46689">
    <property type="entry name" value="Homeodomain-like"/>
    <property type="match status" value="1"/>
</dbReference>
<dbReference type="RefSeq" id="WP_241038325.1">
    <property type="nucleotide sequence ID" value="NZ_BAAAJF010000012.1"/>
</dbReference>
<dbReference type="PROSITE" id="PS50977">
    <property type="entry name" value="HTH_TETR_2"/>
    <property type="match status" value="1"/>
</dbReference>
<accession>A0ABS9TGW0</accession>
<dbReference type="InterPro" id="IPR001647">
    <property type="entry name" value="HTH_TetR"/>
</dbReference>
<name>A0ABS9TGW0_9PSEU</name>
<feature type="DNA-binding region" description="H-T-H motif" evidence="2">
    <location>
        <begin position="62"/>
        <end position="81"/>
    </location>
</feature>
<dbReference type="PANTHER" id="PTHR30055">
    <property type="entry name" value="HTH-TYPE TRANSCRIPTIONAL REGULATOR RUTR"/>
    <property type="match status" value="1"/>
</dbReference>
<evidence type="ECO:0000313" key="5">
    <source>
        <dbReference type="EMBL" id="MCH6167784.1"/>
    </source>
</evidence>
<protein>
    <submittedName>
        <fullName evidence="5">TetR/AcrR family transcriptional regulator</fullName>
    </submittedName>
</protein>
<feature type="domain" description="HTH tetR-type" evidence="4">
    <location>
        <begin position="39"/>
        <end position="99"/>
    </location>
</feature>
<evidence type="ECO:0000256" key="3">
    <source>
        <dbReference type="SAM" id="MobiDB-lite"/>
    </source>
</evidence>
<dbReference type="Pfam" id="PF00440">
    <property type="entry name" value="TetR_N"/>
    <property type="match status" value="1"/>
</dbReference>
<comment type="caution">
    <text evidence="5">The sequence shown here is derived from an EMBL/GenBank/DDBJ whole genome shotgun (WGS) entry which is preliminary data.</text>
</comment>
<dbReference type="Gene3D" id="1.10.357.10">
    <property type="entry name" value="Tetracycline Repressor, domain 2"/>
    <property type="match status" value="1"/>
</dbReference>
<reference evidence="5 6" key="1">
    <citation type="submission" date="2022-03" db="EMBL/GenBank/DDBJ databases">
        <title>Pseudonocardia alaer sp. nov., a novel actinomycete isolated from reed forest soil.</title>
        <authorList>
            <person name="Wang L."/>
        </authorList>
    </citation>
    <scope>NUCLEOTIDE SEQUENCE [LARGE SCALE GENOMIC DNA]</scope>
    <source>
        <strain evidence="5 6">Y-16303</strain>
    </source>
</reference>
<evidence type="ECO:0000256" key="2">
    <source>
        <dbReference type="PROSITE-ProRule" id="PRU00335"/>
    </source>
</evidence>
<dbReference type="PANTHER" id="PTHR30055:SF209">
    <property type="entry name" value="POSSIBLE TRANSCRIPTIONAL REGULATORY PROTEIN (PROBABLY TETR-FAMILY)"/>
    <property type="match status" value="1"/>
</dbReference>
<evidence type="ECO:0000259" key="4">
    <source>
        <dbReference type="PROSITE" id="PS50977"/>
    </source>
</evidence>
<evidence type="ECO:0000256" key="1">
    <source>
        <dbReference type="ARBA" id="ARBA00023125"/>
    </source>
</evidence>
<keyword evidence="6" id="KW-1185">Reference proteome</keyword>
<sequence>MEGAVGYGSAVRDTGVDRSEETSGASPPPPQRRERADAARNRALVLAAAADLFRTREPRAVTMEDVARAAGVGRATLYRRFPDVQSIAIALLDDHERDLQGRLLAGPPPLGPGAPPADRLEAFYRSMVDLLEQFLPLALGAETGSARFETGAYGFWHAHVRALLAQGGVPDPARLADVALAPLSAELYQRQREILGLTPEKIGDQLAWLAHRILT</sequence>
<organism evidence="5 6">
    <name type="scientific">Pseudonocardia alaniniphila</name>
    <dbReference type="NCBI Taxonomy" id="75291"/>
    <lineage>
        <taxon>Bacteria</taxon>
        <taxon>Bacillati</taxon>
        <taxon>Actinomycetota</taxon>
        <taxon>Actinomycetes</taxon>
        <taxon>Pseudonocardiales</taxon>
        <taxon>Pseudonocardiaceae</taxon>
        <taxon>Pseudonocardia</taxon>
    </lineage>
</organism>
<proteinExistence type="predicted"/>
<dbReference type="InterPro" id="IPR050109">
    <property type="entry name" value="HTH-type_TetR-like_transc_reg"/>
</dbReference>
<dbReference type="EMBL" id="JAKXMK010000016">
    <property type="protein sequence ID" value="MCH6167784.1"/>
    <property type="molecule type" value="Genomic_DNA"/>
</dbReference>
<dbReference type="InterPro" id="IPR009057">
    <property type="entry name" value="Homeodomain-like_sf"/>
</dbReference>
<keyword evidence="1 2" id="KW-0238">DNA-binding</keyword>